<keyword evidence="6 10" id="KW-0256">Endoplasmic reticulum</keyword>
<dbReference type="AlphaFoldDB" id="A0A9P6AGW2"/>
<comment type="similarity">
    <text evidence="2">Belongs to the glycosyltransferase 22 family. PIGB subfamily.</text>
</comment>
<keyword evidence="4" id="KW-0808">Transferase</keyword>
<dbReference type="GO" id="GO:0000026">
    <property type="term" value="F:alpha-1,2-mannosyltransferase activity"/>
    <property type="evidence" value="ECO:0007669"/>
    <property type="project" value="TreeGrafter"/>
</dbReference>
<feature type="transmembrane region" description="Helical" evidence="10">
    <location>
        <begin position="142"/>
        <end position="159"/>
    </location>
</feature>
<feature type="signal peptide" evidence="11">
    <location>
        <begin position="1"/>
        <end position="16"/>
    </location>
</feature>
<evidence type="ECO:0000256" key="7">
    <source>
        <dbReference type="ARBA" id="ARBA00022989"/>
    </source>
</evidence>
<organism evidence="12 13">
    <name type="scientific">Hydnum rufescens UP504</name>
    <dbReference type="NCBI Taxonomy" id="1448309"/>
    <lineage>
        <taxon>Eukaryota</taxon>
        <taxon>Fungi</taxon>
        <taxon>Dikarya</taxon>
        <taxon>Basidiomycota</taxon>
        <taxon>Agaricomycotina</taxon>
        <taxon>Agaricomycetes</taxon>
        <taxon>Cantharellales</taxon>
        <taxon>Hydnaceae</taxon>
        <taxon>Hydnum</taxon>
    </lineage>
</organism>
<evidence type="ECO:0000256" key="9">
    <source>
        <dbReference type="ARBA" id="ARBA00024708"/>
    </source>
</evidence>
<dbReference type="GO" id="GO:0006506">
    <property type="term" value="P:GPI anchor biosynthetic process"/>
    <property type="evidence" value="ECO:0007669"/>
    <property type="project" value="TreeGrafter"/>
</dbReference>
<keyword evidence="3 10" id="KW-0328">Glycosyltransferase</keyword>
<protein>
    <recommendedName>
        <fullName evidence="10">Mannosyltransferase</fullName>
        <ecNumber evidence="10">2.4.1.-</ecNumber>
    </recommendedName>
</protein>
<evidence type="ECO:0000256" key="11">
    <source>
        <dbReference type="SAM" id="SignalP"/>
    </source>
</evidence>
<evidence type="ECO:0000313" key="13">
    <source>
        <dbReference type="Proteomes" id="UP000886523"/>
    </source>
</evidence>
<dbReference type="EC" id="2.4.1.-" evidence="10"/>
<evidence type="ECO:0000256" key="4">
    <source>
        <dbReference type="ARBA" id="ARBA00022679"/>
    </source>
</evidence>
<evidence type="ECO:0000313" key="12">
    <source>
        <dbReference type="EMBL" id="KAF9505367.1"/>
    </source>
</evidence>
<keyword evidence="13" id="KW-1185">Reference proteome</keyword>
<dbReference type="PANTHER" id="PTHR22760">
    <property type="entry name" value="GLYCOSYLTRANSFERASE"/>
    <property type="match status" value="1"/>
</dbReference>
<comment type="caution">
    <text evidence="12">The sequence shown here is derived from an EMBL/GenBank/DDBJ whole genome shotgun (WGS) entry which is preliminary data.</text>
</comment>
<evidence type="ECO:0000256" key="6">
    <source>
        <dbReference type="ARBA" id="ARBA00022824"/>
    </source>
</evidence>
<dbReference type="OrthoDB" id="416834at2759"/>
<name>A0A9P6AGW2_9AGAM</name>
<dbReference type="InterPro" id="IPR005599">
    <property type="entry name" value="GPI_mannosylTrfase"/>
</dbReference>
<evidence type="ECO:0000256" key="5">
    <source>
        <dbReference type="ARBA" id="ARBA00022692"/>
    </source>
</evidence>
<dbReference type="Proteomes" id="UP000886523">
    <property type="component" value="Unassembled WGS sequence"/>
</dbReference>
<dbReference type="GO" id="GO:0005789">
    <property type="term" value="C:endoplasmic reticulum membrane"/>
    <property type="evidence" value="ECO:0007669"/>
    <property type="project" value="UniProtKB-SubCell"/>
</dbReference>
<evidence type="ECO:0000256" key="1">
    <source>
        <dbReference type="ARBA" id="ARBA00004477"/>
    </source>
</evidence>
<sequence length="160" mass="18373">MRIVLWLPIVIRLVLSLLTRTFFAPDEFYQSLEPAHHAVFGYGYLTWEWVSSSPIRSFTYPALFVPFYHTLRLLCLDHTYTLMWAPKLLHGSFAALTDISTFLLAEKTIGPNYAFTALFLSLTSFYNVLVLLRHQQLIQDHVNGFCVVFLALGSVVAFHL</sequence>
<reference evidence="12" key="1">
    <citation type="journal article" date="2020" name="Nat. Commun.">
        <title>Large-scale genome sequencing of mycorrhizal fungi provides insights into the early evolution of symbiotic traits.</title>
        <authorList>
            <person name="Miyauchi S."/>
            <person name="Kiss E."/>
            <person name="Kuo A."/>
            <person name="Drula E."/>
            <person name="Kohler A."/>
            <person name="Sanchez-Garcia M."/>
            <person name="Morin E."/>
            <person name="Andreopoulos B."/>
            <person name="Barry K.W."/>
            <person name="Bonito G."/>
            <person name="Buee M."/>
            <person name="Carver A."/>
            <person name="Chen C."/>
            <person name="Cichocki N."/>
            <person name="Clum A."/>
            <person name="Culley D."/>
            <person name="Crous P.W."/>
            <person name="Fauchery L."/>
            <person name="Girlanda M."/>
            <person name="Hayes R.D."/>
            <person name="Keri Z."/>
            <person name="LaButti K."/>
            <person name="Lipzen A."/>
            <person name="Lombard V."/>
            <person name="Magnuson J."/>
            <person name="Maillard F."/>
            <person name="Murat C."/>
            <person name="Nolan M."/>
            <person name="Ohm R.A."/>
            <person name="Pangilinan J."/>
            <person name="Pereira M.F."/>
            <person name="Perotto S."/>
            <person name="Peter M."/>
            <person name="Pfister S."/>
            <person name="Riley R."/>
            <person name="Sitrit Y."/>
            <person name="Stielow J.B."/>
            <person name="Szollosi G."/>
            <person name="Zifcakova L."/>
            <person name="Stursova M."/>
            <person name="Spatafora J.W."/>
            <person name="Tedersoo L."/>
            <person name="Vaario L.M."/>
            <person name="Yamada A."/>
            <person name="Yan M."/>
            <person name="Wang P."/>
            <person name="Xu J."/>
            <person name="Bruns T."/>
            <person name="Baldrian P."/>
            <person name="Vilgalys R."/>
            <person name="Dunand C."/>
            <person name="Henrissat B."/>
            <person name="Grigoriev I.V."/>
            <person name="Hibbett D."/>
            <person name="Nagy L.G."/>
            <person name="Martin F.M."/>
        </authorList>
    </citation>
    <scope>NUCLEOTIDE SEQUENCE</scope>
    <source>
        <strain evidence="12">UP504</strain>
    </source>
</reference>
<dbReference type="EMBL" id="MU129157">
    <property type="protein sequence ID" value="KAF9505367.1"/>
    <property type="molecule type" value="Genomic_DNA"/>
</dbReference>
<keyword evidence="5 10" id="KW-0812">Transmembrane</keyword>
<feature type="transmembrane region" description="Helical" evidence="10">
    <location>
        <begin position="111"/>
        <end position="130"/>
    </location>
</feature>
<proteinExistence type="inferred from homology"/>
<feature type="chain" id="PRO_5040412599" description="Mannosyltransferase" evidence="11">
    <location>
        <begin position="17"/>
        <end position="160"/>
    </location>
</feature>
<evidence type="ECO:0000256" key="8">
    <source>
        <dbReference type="ARBA" id="ARBA00023136"/>
    </source>
</evidence>
<comment type="caution">
    <text evidence="10">Lacks conserved residue(s) required for the propagation of feature annotation.</text>
</comment>
<evidence type="ECO:0000256" key="2">
    <source>
        <dbReference type="ARBA" id="ARBA00006065"/>
    </source>
</evidence>
<comment type="subcellular location">
    <subcellularLocation>
        <location evidence="1 10">Endoplasmic reticulum membrane</location>
        <topology evidence="1 10">Multi-pass membrane protein</topology>
    </subcellularLocation>
</comment>
<evidence type="ECO:0000256" key="10">
    <source>
        <dbReference type="RuleBase" id="RU363075"/>
    </source>
</evidence>
<keyword evidence="7 10" id="KW-1133">Transmembrane helix</keyword>
<comment type="function">
    <text evidence="9">Mannosyltransferase involved in glycosylphosphatidylinositol-anchor biosynthesis. Transfers the third mannose to Man2-GlcN-acyl-PI during GPI precursor assembly.</text>
</comment>
<dbReference type="Pfam" id="PF03901">
    <property type="entry name" value="Glyco_transf_22"/>
    <property type="match status" value="1"/>
</dbReference>
<accession>A0A9P6AGW2</accession>
<evidence type="ECO:0000256" key="3">
    <source>
        <dbReference type="ARBA" id="ARBA00022676"/>
    </source>
</evidence>
<dbReference type="PANTHER" id="PTHR22760:SF4">
    <property type="entry name" value="GPI MANNOSYLTRANSFERASE 3"/>
    <property type="match status" value="1"/>
</dbReference>
<keyword evidence="8 10" id="KW-0472">Membrane</keyword>
<gene>
    <name evidence="12" type="ORF">BS47DRAFT_1354009</name>
</gene>
<keyword evidence="11" id="KW-0732">Signal</keyword>